<dbReference type="GO" id="GO:0003906">
    <property type="term" value="F:DNA-(apurinic or apyrimidinic site) endonuclease activity"/>
    <property type="evidence" value="ECO:0007669"/>
    <property type="project" value="TreeGrafter"/>
</dbReference>
<dbReference type="Proteomes" id="UP000326759">
    <property type="component" value="Unassembled WGS sequence"/>
</dbReference>
<dbReference type="Gene3D" id="3.60.10.10">
    <property type="entry name" value="Endonuclease/exonuclease/phosphatase"/>
    <property type="match status" value="1"/>
</dbReference>
<comment type="caution">
    <text evidence="14">The sequence shown here is derived from an EMBL/GenBank/DDBJ whole genome shotgun (WGS) entry which is preliminary data.</text>
</comment>
<evidence type="ECO:0000256" key="8">
    <source>
        <dbReference type="PIRSR" id="PIRSR604808-1"/>
    </source>
</evidence>
<dbReference type="InterPro" id="IPR005135">
    <property type="entry name" value="Endo/exonuclease/phosphatase"/>
</dbReference>
<dbReference type="NCBIfam" id="TIGR00633">
    <property type="entry name" value="xth"/>
    <property type="match status" value="1"/>
</dbReference>
<dbReference type="AlphaFoldDB" id="A0A5N5TAS1"/>
<keyword evidence="14" id="KW-0456">Lyase</keyword>
<keyword evidence="7 9" id="KW-0460">Magnesium</keyword>
<dbReference type="SUPFAM" id="SSF56219">
    <property type="entry name" value="DNase I-like"/>
    <property type="match status" value="1"/>
</dbReference>
<dbReference type="EC" id="3.1.11.2" evidence="4"/>
<feature type="binding site" evidence="9">
    <location>
        <position position="230"/>
    </location>
    <ligand>
        <name>Mg(2+)</name>
        <dbReference type="ChEBI" id="CHEBI:18420"/>
        <label>1</label>
    </ligand>
</feature>
<dbReference type="GO" id="GO:0006284">
    <property type="term" value="P:base-excision repair"/>
    <property type="evidence" value="ECO:0007669"/>
    <property type="project" value="TreeGrafter"/>
</dbReference>
<feature type="active site" description="Proton acceptor" evidence="8">
    <location>
        <position position="328"/>
    </location>
</feature>
<keyword evidence="9" id="KW-0464">Manganese</keyword>
<keyword evidence="11" id="KW-0227">DNA damage</keyword>
<evidence type="ECO:0000256" key="5">
    <source>
        <dbReference type="ARBA" id="ARBA00022723"/>
    </source>
</evidence>
<evidence type="ECO:0000256" key="10">
    <source>
        <dbReference type="PIRSR" id="PIRSR604808-3"/>
    </source>
</evidence>
<feature type="binding site" evidence="9">
    <location>
        <position position="90"/>
    </location>
    <ligand>
        <name>Mg(2+)</name>
        <dbReference type="ChEBI" id="CHEBI:18420"/>
        <label>1</label>
    </ligand>
</feature>
<evidence type="ECO:0000256" key="1">
    <source>
        <dbReference type="ARBA" id="ARBA00000493"/>
    </source>
</evidence>
<feature type="binding site" evidence="9">
    <location>
        <position position="232"/>
    </location>
    <ligand>
        <name>Mg(2+)</name>
        <dbReference type="ChEBI" id="CHEBI:18420"/>
        <label>1</label>
    </ligand>
</feature>
<dbReference type="NCBIfam" id="TIGR00195">
    <property type="entry name" value="exoDNase_III"/>
    <property type="match status" value="1"/>
</dbReference>
<dbReference type="GO" id="GO:0016829">
    <property type="term" value="F:lyase activity"/>
    <property type="evidence" value="ECO:0007669"/>
    <property type="project" value="UniProtKB-KW"/>
</dbReference>
<dbReference type="InterPro" id="IPR036691">
    <property type="entry name" value="Endo/exonu/phosph_ase_sf"/>
</dbReference>
<evidence type="ECO:0000256" key="4">
    <source>
        <dbReference type="ARBA" id="ARBA00012115"/>
    </source>
</evidence>
<feature type="binding site" evidence="9">
    <location>
        <position position="328"/>
    </location>
    <ligand>
        <name>Mg(2+)</name>
        <dbReference type="ChEBI" id="CHEBI:18420"/>
        <label>1</label>
    </ligand>
</feature>
<dbReference type="GO" id="GO:0003677">
    <property type="term" value="F:DNA binding"/>
    <property type="evidence" value="ECO:0007669"/>
    <property type="project" value="InterPro"/>
</dbReference>
<dbReference type="EMBL" id="SEYY01004557">
    <property type="protein sequence ID" value="KAB7503726.1"/>
    <property type="molecule type" value="Genomic_DNA"/>
</dbReference>
<protein>
    <recommendedName>
        <fullName evidence="4">exodeoxyribonuclease III</fullName>
        <ecNumber evidence="4">3.1.11.2</ecNumber>
    </recommendedName>
</protein>
<comment type="catalytic activity">
    <reaction evidence="1">
        <text>Exonucleolytic cleavage in the 3'- to 5'-direction to yield nucleoside 5'-phosphates.</text>
        <dbReference type="EC" id="3.1.11.2"/>
    </reaction>
</comment>
<dbReference type="PANTHER" id="PTHR22748:SF6">
    <property type="entry name" value="DNA-(APURINIC OR APYRIMIDINIC SITE) ENDONUCLEASE"/>
    <property type="match status" value="1"/>
</dbReference>
<feature type="region of interest" description="Disordered" evidence="12">
    <location>
        <begin position="50"/>
        <end position="78"/>
    </location>
</feature>
<evidence type="ECO:0000256" key="11">
    <source>
        <dbReference type="RuleBase" id="RU362131"/>
    </source>
</evidence>
<comment type="cofactor">
    <cofactor evidence="2">
        <name>Mn(2+)</name>
        <dbReference type="ChEBI" id="CHEBI:29035"/>
    </cofactor>
</comment>
<feature type="binding site" evidence="9">
    <location>
        <position position="327"/>
    </location>
    <ligand>
        <name>Mg(2+)</name>
        <dbReference type="ChEBI" id="CHEBI:18420"/>
        <label>1</label>
    </ligand>
</feature>
<dbReference type="GO" id="GO:0005634">
    <property type="term" value="C:nucleus"/>
    <property type="evidence" value="ECO:0007669"/>
    <property type="project" value="TreeGrafter"/>
</dbReference>
<feature type="domain" description="Endonuclease/exonuclease/phosphatase" evidence="13">
    <location>
        <begin position="87"/>
        <end position="328"/>
    </location>
</feature>
<feature type="site" description="Important for catalytic activity" evidence="10">
    <location>
        <position position="302"/>
    </location>
</feature>
<dbReference type="PROSITE" id="PS51435">
    <property type="entry name" value="AP_NUCLEASE_F1_4"/>
    <property type="match status" value="1"/>
</dbReference>
<keyword evidence="15" id="KW-1185">Reference proteome</keyword>
<evidence type="ECO:0000259" key="13">
    <source>
        <dbReference type="Pfam" id="PF03372"/>
    </source>
</evidence>
<keyword evidence="5 9" id="KW-0479">Metal-binding</keyword>
<dbReference type="GO" id="GO:0046872">
    <property type="term" value="F:metal ion binding"/>
    <property type="evidence" value="ECO:0007669"/>
    <property type="project" value="UniProtKB-KW"/>
</dbReference>
<evidence type="ECO:0000256" key="7">
    <source>
        <dbReference type="ARBA" id="ARBA00022842"/>
    </source>
</evidence>
<evidence type="ECO:0000313" key="15">
    <source>
        <dbReference type="Proteomes" id="UP000326759"/>
    </source>
</evidence>
<evidence type="ECO:0000256" key="9">
    <source>
        <dbReference type="PIRSR" id="PIRSR604808-2"/>
    </source>
</evidence>
<reference evidence="14 15" key="1">
    <citation type="journal article" date="2019" name="PLoS Biol.">
        <title>Sex chromosomes control vertical transmission of feminizing Wolbachia symbionts in an isopod.</title>
        <authorList>
            <person name="Becking T."/>
            <person name="Chebbi M.A."/>
            <person name="Giraud I."/>
            <person name="Moumen B."/>
            <person name="Laverre T."/>
            <person name="Caubet Y."/>
            <person name="Peccoud J."/>
            <person name="Gilbert C."/>
            <person name="Cordaux R."/>
        </authorList>
    </citation>
    <scope>NUCLEOTIDE SEQUENCE [LARGE SCALE GENOMIC DNA]</scope>
    <source>
        <strain evidence="14">ANa2</strain>
        <tissue evidence="14">Whole body excluding digestive tract and cuticle</tissue>
    </source>
</reference>
<feature type="site" description="Interaction with DNA substrate" evidence="10">
    <location>
        <position position="328"/>
    </location>
</feature>
<dbReference type="GO" id="GO:0008311">
    <property type="term" value="F:double-stranded DNA 3'-5' DNA exonuclease activity"/>
    <property type="evidence" value="ECO:0007669"/>
    <property type="project" value="UniProtKB-EC"/>
</dbReference>
<dbReference type="Pfam" id="PF03372">
    <property type="entry name" value="Exo_endo_phos"/>
    <property type="match status" value="1"/>
</dbReference>
<sequence>MMKHFISILVANRRLVNFSQITYKTNLLDFVAHNFNKELEFMAPKRKLNKSDSKSAAKETSKKAKSSQEEKDSQGKTESKESNFKIISWNVSGVRAWVKKDGLSIFNEDPDILCLQEIKCSEKKFPEEFNKYKTKYFSYIYSAQKEGYSGVALFTKKKPLSVKKGIDSPTHDDEGRIITAEYEKFYLVAAYVPNAGRGLVTLDKRMDWDSLLQDYLKKLDEKKPVIYCGDLNVSHQEIDLANPKSNTRNAGFTKEEREGFTNLLNEGFVDSFRELYPEKKGQYTFWSYMGNARAKNVGWRLDYFVLSERLRPNLRDNIIHNSVMGSDHCPISLLIEEP</sequence>
<dbReference type="PROSITE" id="PS00726">
    <property type="entry name" value="AP_NUCLEASE_F1_1"/>
    <property type="match status" value="1"/>
</dbReference>
<dbReference type="CDD" id="cd09087">
    <property type="entry name" value="Ape1-like_AP-endo"/>
    <property type="match status" value="1"/>
</dbReference>
<proteinExistence type="inferred from homology"/>
<evidence type="ECO:0000256" key="12">
    <source>
        <dbReference type="SAM" id="MobiDB-lite"/>
    </source>
</evidence>
<feature type="site" description="Transition state stabilizer" evidence="10">
    <location>
        <position position="232"/>
    </location>
</feature>
<dbReference type="GO" id="GO:0008081">
    <property type="term" value="F:phosphoric diester hydrolase activity"/>
    <property type="evidence" value="ECO:0007669"/>
    <property type="project" value="TreeGrafter"/>
</dbReference>
<keyword evidence="6" id="KW-0378">Hydrolase</keyword>
<feature type="binding site" evidence="9">
    <location>
        <position position="117"/>
    </location>
    <ligand>
        <name>Mg(2+)</name>
        <dbReference type="ChEBI" id="CHEBI:18420"/>
        <label>1</label>
    </ligand>
</feature>
<name>A0A5N5TAS1_9CRUS</name>
<dbReference type="PROSITE" id="PS00728">
    <property type="entry name" value="AP_NUCLEASE_F1_3"/>
    <property type="match status" value="1"/>
</dbReference>
<evidence type="ECO:0000256" key="3">
    <source>
        <dbReference type="ARBA" id="ARBA00007092"/>
    </source>
</evidence>
<feature type="active site" evidence="8">
    <location>
        <position position="191"/>
    </location>
</feature>
<dbReference type="InterPro" id="IPR004808">
    <property type="entry name" value="AP_endonuc_1"/>
</dbReference>
<dbReference type="OrthoDB" id="6368208at2759"/>
<dbReference type="InterPro" id="IPR020848">
    <property type="entry name" value="AP_endonuclease_F1_CS"/>
</dbReference>
<keyword evidence="11" id="KW-0234">DNA repair</keyword>
<gene>
    <name evidence="14" type="primary">apex1</name>
    <name evidence="14" type="ORF">Anas_00656</name>
</gene>
<organism evidence="14 15">
    <name type="scientific">Armadillidium nasatum</name>
    <dbReference type="NCBI Taxonomy" id="96803"/>
    <lineage>
        <taxon>Eukaryota</taxon>
        <taxon>Metazoa</taxon>
        <taxon>Ecdysozoa</taxon>
        <taxon>Arthropoda</taxon>
        <taxon>Crustacea</taxon>
        <taxon>Multicrustacea</taxon>
        <taxon>Malacostraca</taxon>
        <taxon>Eumalacostraca</taxon>
        <taxon>Peracarida</taxon>
        <taxon>Isopoda</taxon>
        <taxon>Oniscidea</taxon>
        <taxon>Crinocheta</taxon>
        <taxon>Armadillidiidae</taxon>
        <taxon>Armadillidium</taxon>
    </lineage>
</organism>
<evidence type="ECO:0000313" key="14">
    <source>
        <dbReference type="EMBL" id="KAB7503726.1"/>
    </source>
</evidence>
<feature type="active site" description="Proton donor/acceptor" evidence="8">
    <location>
        <position position="230"/>
    </location>
</feature>
<comment type="similarity">
    <text evidence="3 11">Belongs to the DNA repair enzymes AP/ExoA family.</text>
</comment>
<evidence type="ECO:0000256" key="6">
    <source>
        <dbReference type="ARBA" id="ARBA00022801"/>
    </source>
</evidence>
<dbReference type="InterPro" id="IPR020847">
    <property type="entry name" value="AP_endonuclease_F1_BS"/>
</dbReference>
<evidence type="ECO:0000256" key="2">
    <source>
        <dbReference type="ARBA" id="ARBA00001936"/>
    </source>
</evidence>
<accession>A0A5N5TAS1</accession>
<dbReference type="PANTHER" id="PTHR22748">
    <property type="entry name" value="AP ENDONUCLEASE"/>
    <property type="match status" value="1"/>
</dbReference>
<comment type="cofactor">
    <cofactor evidence="9 11">
        <name>Mg(2+)</name>
        <dbReference type="ChEBI" id="CHEBI:18420"/>
    </cofactor>
    <cofactor evidence="9 11">
        <name>Mn(2+)</name>
        <dbReference type="ChEBI" id="CHEBI:29035"/>
    </cofactor>
    <text evidence="9 11">Probably binds two magnesium or manganese ions per subunit.</text>
</comment>